<protein>
    <recommendedName>
        <fullName evidence="3">Peptidase C1A papain C-terminal domain-containing protein</fullName>
    </recommendedName>
</protein>
<evidence type="ECO:0008006" key="3">
    <source>
        <dbReference type="Google" id="ProtNLM"/>
    </source>
</evidence>
<organism evidence="1 2">
    <name type="scientific">Sordaria macrospora</name>
    <dbReference type="NCBI Taxonomy" id="5147"/>
    <lineage>
        <taxon>Eukaryota</taxon>
        <taxon>Fungi</taxon>
        <taxon>Dikarya</taxon>
        <taxon>Ascomycota</taxon>
        <taxon>Pezizomycotina</taxon>
        <taxon>Sordariomycetes</taxon>
        <taxon>Sordariomycetidae</taxon>
        <taxon>Sordariales</taxon>
        <taxon>Sordariaceae</taxon>
        <taxon>Sordaria</taxon>
    </lineage>
</organism>
<sequence length="104" mass="11670">MPFIAPNRGYLPDGSDPNDKPYYYLGSGWDPKKTKSVDLTRHYSNAPVYDQMDTDSCVGNTTAAALWYVANKSPGKLSLDPSRHFICYNTRALEAMADNKDMKQ</sequence>
<comment type="caution">
    <text evidence="1">The sequence shown here is derived from an EMBL/GenBank/DDBJ whole genome shotgun (WGS) entry which is preliminary data.</text>
</comment>
<proteinExistence type="predicted"/>
<gene>
    <name evidence="1" type="ORF">SMACR_00558</name>
</gene>
<name>A0A8S8ZZM4_SORMA</name>
<dbReference type="Gene3D" id="3.90.70.10">
    <property type="entry name" value="Cysteine proteinases"/>
    <property type="match status" value="1"/>
</dbReference>
<evidence type="ECO:0000313" key="1">
    <source>
        <dbReference type="EMBL" id="KAA8635463.1"/>
    </source>
</evidence>
<dbReference type="AlphaFoldDB" id="A0A8S8ZZM4"/>
<dbReference type="EMBL" id="NMPR01000012">
    <property type="protein sequence ID" value="KAA8635463.1"/>
    <property type="molecule type" value="Genomic_DNA"/>
</dbReference>
<reference evidence="1 2" key="1">
    <citation type="submission" date="2017-07" db="EMBL/GenBank/DDBJ databases">
        <title>Genome sequence of the Sordaria macrospora wild type strain R19027.</title>
        <authorList>
            <person name="Nowrousian M."/>
            <person name="Teichert I."/>
            <person name="Kueck U."/>
        </authorList>
    </citation>
    <scope>NUCLEOTIDE SEQUENCE [LARGE SCALE GENOMIC DNA]</scope>
    <source>
        <strain evidence="1 2">R19027</strain>
        <tissue evidence="1">Mycelium</tissue>
    </source>
</reference>
<dbReference type="VEuPathDB" id="FungiDB:SMAC_00558"/>
<accession>A0A8S8ZZM4</accession>
<dbReference type="Proteomes" id="UP000433876">
    <property type="component" value="Unassembled WGS sequence"/>
</dbReference>
<evidence type="ECO:0000313" key="2">
    <source>
        <dbReference type="Proteomes" id="UP000433876"/>
    </source>
</evidence>